<dbReference type="AlphaFoldDB" id="A0AAE0GJW9"/>
<proteinExistence type="predicted"/>
<dbReference type="Proteomes" id="UP001190700">
    <property type="component" value="Unassembled WGS sequence"/>
</dbReference>
<name>A0AAE0GJW9_9CHLO</name>
<accession>A0AAE0GJW9</accession>
<comment type="caution">
    <text evidence="2">The sequence shown here is derived from an EMBL/GenBank/DDBJ whole genome shotgun (WGS) entry which is preliminary data.</text>
</comment>
<protein>
    <submittedName>
        <fullName evidence="2">Uncharacterized protein</fullName>
    </submittedName>
</protein>
<organism evidence="2 3">
    <name type="scientific">Cymbomonas tetramitiformis</name>
    <dbReference type="NCBI Taxonomy" id="36881"/>
    <lineage>
        <taxon>Eukaryota</taxon>
        <taxon>Viridiplantae</taxon>
        <taxon>Chlorophyta</taxon>
        <taxon>Pyramimonadophyceae</taxon>
        <taxon>Pyramimonadales</taxon>
        <taxon>Pyramimonadaceae</taxon>
        <taxon>Cymbomonas</taxon>
    </lineage>
</organism>
<keyword evidence="3" id="KW-1185">Reference proteome</keyword>
<evidence type="ECO:0000313" key="3">
    <source>
        <dbReference type="Proteomes" id="UP001190700"/>
    </source>
</evidence>
<sequence length="163" mass="18381">MGRCLKFQRASFYKLRRDPGLAAAKSSIVEDLKRHGEDESANACAVPKPKAAKHHQSECGDEERAEWRKVKNAARGRDRAFGMGPKRDNSEGCDDCNRTPRHHQMVNRGRIRRRRGMGRDEGVGVKILTGEVGVSLNVDLGVWCTSTTRHHQTETRDELLMSE</sequence>
<reference evidence="2 3" key="1">
    <citation type="journal article" date="2015" name="Genome Biol. Evol.">
        <title>Comparative Genomics of a Bacterivorous Green Alga Reveals Evolutionary Causalities and Consequences of Phago-Mixotrophic Mode of Nutrition.</title>
        <authorList>
            <person name="Burns J.A."/>
            <person name="Paasch A."/>
            <person name="Narechania A."/>
            <person name="Kim E."/>
        </authorList>
    </citation>
    <scope>NUCLEOTIDE SEQUENCE [LARGE SCALE GENOMIC DNA]</scope>
    <source>
        <strain evidence="2 3">PLY_AMNH</strain>
    </source>
</reference>
<gene>
    <name evidence="2" type="ORF">CYMTET_12632</name>
</gene>
<evidence type="ECO:0000256" key="1">
    <source>
        <dbReference type="SAM" id="MobiDB-lite"/>
    </source>
</evidence>
<dbReference type="EMBL" id="LGRX02004850">
    <property type="protein sequence ID" value="KAK3279487.1"/>
    <property type="molecule type" value="Genomic_DNA"/>
</dbReference>
<feature type="region of interest" description="Disordered" evidence="1">
    <location>
        <begin position="38"/>
        <end position="101"/>
    </location>
</feature>
<evidence type="ECO:0000313" key="2">
    <source>
        <dbReference type="EMBL" id="KAK3279487.1"/>
    </source>
</evidence>
<feature type="compositionally biased region" description="Basic and acidic residues" evidence="1">
    <location>
        <begin position="65"/>
        <end position="98"/>
    </location>
</feature>